<dbReference type="InterPro" id="IPR026856">
    <property type="entry name" value="Sialidase_fam"/>
</dbReference>
<dbReference type="GO" id="GO:0004308">
    <property type="term" value="F:exo-alpha-sialidase activity"/>
    <property type="evidence" value="ECO:0007669"/>
    <property type="project" value="UniProtKB-EC"/>
</dbReference>
<dbReference type="CDD" id="cd15482">
    <property type="entry name" value="Sialidase_non-viral"/>
    <property type="match status" value="1"/>
</dbReference>
<feature type="compositionally biased region" description="Basic and acidic residues" evidence="2">
    <location>
        <begin position="683"/>
        <end position="694"/>
    </location>
</feature>
<keyword evidence="3" id="KW-0732">Signal</keyword>
<dbReference type="GeneID" id="40333400"/>
<feature type="region of interest" description="Disordered" evidence="2">
    <location>
        <begin position="675"/>
        <end position="729"/>
    </location>
</feature>
<dbReference type="GO" id="GO:0006689">
    <property type="term" value="P:ganglioside catabolic process"/>
    <property type="evidence" value="ECO:0007669"/>
    <property type="project" value="TreeGrafter"/>
</dbReference>
<sequence length="772" mass="82162">MSRHRFSSAALLLLFALICSSSWAVLTEANVDSPGPGGGGGGGGSPGAAPAASQRSLVTSITVPSVVEVNGEVVTIAQVNHENTKANTKRALLAKLVESVASSALWALPDSGENPVMQDAIKMPEGVAEADFYNPTPVVKDSKIYLLFQSERNSAGDDENAIPMYTRILVGEIEKKKDQETKTITWKAPTFTSGLSPKLKESFQFFSVGGGAGIVTKNGTLVFPAKAVTKEEKEVSLIMYSSDPEKDWRLSQGMTSEGCVDPAVVEWGRGRLLMTTACEEGYRKVYESSNMGKTWTEALGTLSRVWGNTLEREGSGGQSGFITATIEERDVMLVTLPVNLKDNLTDQLHLWLTDAAHIVDVGPISNASKQATGSALLLKGGKELISLQELSSVGVSGGVGMSEGLHLAHLTEQLEKIKKVVKTWKEVDARVRQLCLLAEPDAAAFPGAGCSNPAPTEGLVGYLAGSFADGQWKDEYLGVDATVTSGELASPEGTGNGGVRFKGRGSWAEWPVSKQGQNQRYHFANYNFTLMATVTIHAVPEAASSSIPLLGVRLNDSTVLLGLSYTKDRQWSVLCKGGNGGDRTSTWELNKKYHVAIVREGDSQGSVYVNGQRVGCSQAALQCETEPCTISHFYIGGDGGVTEETASDEGRVTVTNVLLYNRPLGGTEISALHKRKVSIPAPEDAKSQGDDSARVQETSSNHASETSPQTVPGSALSSTPHKAVATELRPLEREIETKIVAQLEDKHADGCGGAKQVLLPLLLLGVWVFAAL</sequence>
<dbReference type="OMA" id="VNHENTK"/>
<dbReference type="VEuPathDB" id="TriTrypDB:TRSC58_07019"/>
<proteinExistence type="predicted"/>
<dbReference type="Gene3D" id="2.60.120.200">
    <property type="match status" value="1"/>
</dbReference>
<dbReference type="PANTHER" id="PTHR10628:SF30">
    <property type="entry name" value="EXO-ALPHA-SIALIDASE"/>
    <property type="match status" value="1"/>
</dbReference>
<dbReference type="EC" id="3.2.1.18" evidence="6"/>
<keyword evidence="1" id="KW-0677">Repeat</keyword>
<dbReference type="InterPro" id="IPR011040">
    <property type="entry name" value="Sialidase"/>
</dbReference>
<name>A0A422MV94_TRYRA</name>
<organism evidence="6 7">
    <name type="scientific">Trypanosoma rangeli</name>
    <dbReference type="NCBI Taxonomy" id="5698"/>
    <lineage>
        <taxon>Eukaryota</taxon>
        <taxon>Discoba</taxon>
        <taxon>Euglenozoa</taxon>
        <taxon>Kinetoplastea</taxon>
        <taxon>Metakinetoplastina</taxon>
        <taxon>Trypanosomatida</taxon>
        <taxon>Trypanosomatidae</taxon>
        <taxon>Trypanosoma</taxon>
        <taxon>Herpetosoma</taxon>
    </lineage>
</organism>
<dbReference type="Gene3D" id="2.120.10.10">
    <property type="match status" value="1"/>
</dbReference>
<dbReference type="AlphaFoldDB" id="A0A422MV94"/>
<dbReference type="OrthoDB" id="251889at2759"/>
<comment type="caution">
    <text evidence="6">The sequence shown here is derived from an EMBL/GenBank/DDBJ whole genome shotgun (WGS) entry which is preliminary data.</text>
</comment>
<dbReference type="PANTHER" id="PTHR10628">
    <property type="entry name" value="SIALIDASE"/>
    <property type="match status" value="1"/>
</dbReference>
<dbReference type="InterPro" id="IPR055239">
    <property type="entry name" value="TS_C"/>
</dbReference>
<evidence type="ECO:0000313" key="7">
    <source>
        <dbReference type="Proteomes" id="UP000283634"/>
    </source>
</evidence>
<dbReference type="RefSeq" id="XP_029233990.1">
    <property type="nucleotide sequence ID" value="XM_029386147.1"/>
</dbReference>
<evidence type="ECO:0000313" key="6">
    <source>
        <dbReference type="EMBL" id="RNE97165.1"/>
    </source>
</evidence>
<evidence type="ECO:0000256" key="2">
    <source>
        <dbReference type="SAM" id="MobiDB-lite"/>
    </source>
</evidence>
<protein>
    <submittedName>
        <fullName evidence="6">Trans-sialidase</fullName>
        <ecNumber evidence="6">3.2.1.18</ecNumber>
    </submittedName>
</protein>
<dbReference type="EMBL" id="MKGL01000593">
    <property type="protein sequence ID" value="RNE97165.1"/>
    <property type="molecule type" value="Genomic_DNA"/>
</dbReference>
<dbReference type="SUPFAM" id="SSF49899">
    <property type="entry name" value="Concanavalin A-like lectins/glucanases"/>
    <property type="match status" value="1"/>
</dbReference>
<feature type="signal peptide" evidence="3">
    <location>
        <begin position="1"/>
        <end position="24"/>
    </location>
</feature>
<dbReference type="InterPro" id="IPR013320">
    <property type="entry name" value="ConA-like_dom_sf"/>
</dbReference>
<dbReference type="SUPFAM" id="SSF50939">
    <property type="entry name" value="Sialidases"/>
    <property type="match status" value="1"/>
</dbReference>
<dbReference type="GO" id="GO:0009313">
    <property type="term" value="P:oligosaccharide catabolic process"/>
    <property type="evidence" value="ECO:0007669"/>
    <property type="project" value="TreeGrafter"/>
</dbReference>
<evidence type="ECO:0000256" key="3">
    <source>
        <dbReference type="SAM" id="SignalP"/>
    </source>
</evidence>
<accession>A0A422MV94</accession>
<dbReference type="GO" id="GO:0005737">
    <property type="term" value="C:cytoplasm"/>
    <property type="evidence" value="ECO:0007669"/>
    <property type="project" value="TreeGrafter"/>
</dbReference>
<dbReference type="Pfam" id="PF22925">
    <property type="entry name" value="TS_C"/>
    <property type="match status" value="1"/>
</dbReference>
<dbReference type="InterPro" id="IPR008377">
    <property type="entry name" value="Sialidase_trypan"/>
</dbReference>
<evidence type="ECO:0000256" key="1">
    <source>
        <dbReference type="ARBA" id="ARBA00022737"/>
    </source>
</evidence>
<dbReference type="Pfam" id="PF13859">
    <property type="entry name" value="BNR_3"/>
    <property type="match status" value="1"/>
</dbReference>
<dbReference type="PRINTS" id="PR01803">
    <property type="entry name" value="TCSIALIDASE"/>
</dbReference>
<keyword evidence="6" id="KW-0378">Hydrolase</keyword>
<evidence type="ECO:0000259" key="5">
    <source>
        <dbReference type="Pfam" id="PF22925"/>
    </source>
</evidence>
<feature type="domain" description="Sialidase" evidence="4">
    <location>
        <begin position="63"/>
        <end position="389"/>
    </location>
</feature>
<dbReference type="InterPro" id="IPR036278">
    <property type="entry name" value="Sialidase_sf"/>
</dbReference>
<dbReference type="Proteomes" id="UP000283634">
    <property type="component" value="Unassembled WGS sequence"/>
</dbReference>
<gene>
    <name evidence="6" type="ORF">TraAM80_09467</name>
</gene>
<reference evidence="6 7" key="1">
    <citation type="journal article" date="2018" name="BMC Genomics">
        <title>Genomic comparison of Trypanosoma conorhini and Trypanosoma rangeli to Trypanosoma cruzi strains of high and low virulence.</title>
        <authorList>
            <person name="Bradwell K.R."/>
            <person name="Koparde V.N."/>
            <person name="Matveyev A.V."/>
            <person name="Serrano M.G."/>
            <person name="Alves J.M."/>
            <person name="Parikh H."/>
            <person name="Huang B."/>
            <person name="Lee V."/>
            <person name="Espinosa-Alvarez O."/>
            <person name="Ortiz P.A."/>
            <person name="Costa-Martins A.G."/>
            <person name="Teixeira M.M."/>
            <person name="Buck G.A."/>
        </authorList>
    </citation>
    <scope>NUCLEOTIDE SEQUENCE [LARGE SCALE GENOMIC DNA]</scope>
    <source>
        <strain evidence="6 7">AM80</strain>
    </source>
</reference>
<dbReference type="GO" id="GO:0016020">
    <property type="term" value="C:membrane"/>
    <property type="evidence" value="ECO:0007669"/>
    <property type="project" value="TreeGrafter"/>
</dbReference>
<feature type="chain" id="PRO_5018986984" evidence="3">
    <location>
        <begin position="25"/>
        <end position="772"/>
    </location>
</feature>
<feature type="domain" description="Trans-sialidase C-terminal" evidence="5">
    <location>
        <begin position="455"/>
        <end position="665"/>
    </location>
</feature>
<keyword evidence="6" id="KW-0326">Glycosidase</keyword>
<keyword evidence="7" id="KW-1185">Reference proteome</keyword>
<feature type="compositionally biased region" description="Polar residues" evidence="2">
    <location>
        <begin position="695"/>
        <end position="720"/>
    </location>
</feature>
<evidence type="ECO:0000259" key="4">
    <source>
        <dbReference type="Pfam" id="PF13859"/>
    </source>
</evidence>